<accession>A0ABV8QNK4</accession>
<dbReference type="PANTHER" id="PTHR11455:SF18">
    <property type="entry name" value="SI:CH1073-390K14.1"/>
    <property type="match status" value="1"/>
</dbReference>
<dbReference type="Gene3D" id="1.25.40.80">
    <property type="match status" value="1"/>
</dbReference>
<keyword evidence="6" id="KW-1185">Reference proteome</keyword>
<dbReference type="RefSeq" id="WP_379705449.1">
    <property type="nucleotide sequence ID" value="NZ_JBHSCZ010000001.1"/>
</dbReference>
<dbReference type="SUPFAM" id="SSF48173">
    <property type="entry name" value="Cryptochrome/photolyase FAD-binding domain"/>
    <property type="match status" value="1"/>
</dbReference>
<evidence type="ECO:0000256" key="2">
    <source>
        <dbReference type="ARBA" id="ARBA00022630"/>
    </source>
</evidence>
<evidence type="ECO:0000259" key="4">
    <source>
        <dbReference type="Pfam" id="PF03441"/>
    </source>
</evidence>
<comment type="caution">
    <text evidence="5">The sequence shown here is derived from an EMBL/GenBank/DDBJ whole genome shotgun (WGS) entry which is preliminary data.</text>
</comment>
<comment type="cofactor">
    <cofactor evidence="1">
        <name>FAD</name>
        <dbReference type="ChEBI" id="CHEBI:57692"/>
    </cofactor>
</comment>
<dbReference type="InterPro" id="IPR002081">
    <property type="entry name" value="Cryptochrome/DNA_photolyase_1"/>
</dbReference>
<feature type="domain" description="Cryptochrome/DNA photolyase FAD-binding" evidence="4">
    <location>
        <begin position="73"/>
        <end position="199"/>
    </location>
</feature>
<dbReference type="Gene3D" id="1.10.579.10">
    <property type="entry name" value="DNA Cyclobutane Dipyrimidine Photolyase, subunit A, domain 3"/>
    <property type="match status" value="1"/>
</dbReference>
<dbReference type="InterPro" id="IPR005101">
    <property type="entry name" value="Cryptochr/Photolyase_FAD-bd"/>
</dbReference>
<evidence type="ECO:0000313" key="6">
    <source>
        <dbReference type="Proteomes" id="UP001595907"/>
    </source>
</evidence>
<proteinExistence type="predicted"/>
<reference evidence="6" key="1">
    <citation type="journal article" date="2019" name="Int. J. Syst. Evol. Microbiol.">
        <title>The Global Catalogue of Microorganisms (GCM) 10K type strain sequencing project: providing services to taxonomists for standard genome sequencing and annotation.</title>
        <authorList>
            <consortium name="The Broad Institute Genomics Platform"/>
            <consortium name="The Broad Institute Genome Sequencing Center for Infectious Disease"/>
            <person name="Wu L."/>
            <person name="Ma J."/>
        </authorList>
    </citation>
    <scope>NUCLEOTIDE SEQUENCE [LARGE SCALE GENOMIC DNA]</scope>
    <source>
        <strain evidence="6">CECT 8289</strain>
    </source>
</reference>
<evidence type="ECO:0000256" key="3">
    <source>
        <dbReference type="ARBA" id="ARBA00022827"/>
    </source>
</evidence>
<keyword evidence="2" id="KW-0285">Flavoprotein</keyword>
<evidence type="ECO:0000256" key="1">
    <source>
        <dbReference type="ARBA" id="ARBA00001974"/>
    </source>
</evidence>
<name>A0ABV8QNK4_9BACT</name>
<dbReference type="Proteomes" id="UP001595907">
    <property type="component" value="Unassembled WGS sequence"/>
</dbReference>
<dbReference type="PANTHER" id="PTHR11455">
    <property type="entry name" value="CRYPTOCHROME"/>
    <property type="match status" value="1"/>
</dbReference>
<evidence type="ECO:0000313" key="5">
    <source>
        <dbReference type="EMBL" id="MFC4261322.1"/>
    </source>
</evidence>
<organism evidence="5 6">
    <name type="scientific">Ferruginibacter yonginensis</name>
    <dbReference type="NCBI Taxonomy" id="1310416"/>
    <lineage>
        <taxon>Bacteria</taxon>
        <taxon>Pseudomonadati</taxon>
        <taxon>Bacteroidota</taxon>
        <taxon>Chitinophagia</taxon>
        <taxon>Chitinophagales</taxon>
        <taxon>Chitinophagaceae</taxon>
        <taxon>Ferruginibacter</taxon>
    </lineage>
</organism>
<dbReference type="EMBL" id="JBHSCZ010000001">
    <property type="protein sequence ID" value="MFC4261322.1"/>
    <property type="molecule type" value="Genomic_DNA"/>
</dbReference>
<sequence length="371" mass="43249">MSVPVAYDFPTDLESIEARIDAIDPIKYGKTRNYIDGDVTYLSPYISRGVISTKYVKDKILAKGYKTYQIEKFLQELAWRDYWQALWQHHGNGILHDLKQPQPDVQNNQISAALIHHKTGIEAIDYYIEQLYAQGYMHNHVRMYVASIACNIAKSHWLVPANWLYYYLLDGDVASNHLSWQWTCGAASSKKYYCNQENISKFTNSRQVRSFMAHDYDTIATMPIPDILKATTLPEFITELPENTNLKIDTSLPTCVYNSYNLDPFWHEHEKMNRVLLLEPDHFKKHPVNKKVIDFVIGLSKNIDGIQVYVGSFNDIVQQYEGALHQIFYKEHPAFKHYKGICEIRDWLNPAAKGNFNSFFQYWKIVSKQIK</sequence>
<dbReference type="InterPro" id="IPR036134">
    <property type="entry name" value="Crypto/Photolyase_FAD-like_sf"/>
</dbReference>
<dbReference type="Pfam" id="PF03441">
    <property type="entry name" value="FAD_binding_7"/>
    <property type="match status" value="1"/>
</dbReference>
<gene>
    <name evidence="5" type="ORF">ACFOWM_00400</name>
</gene>
<protein>
    <submittedName>
        <fullName evidence="5">FAD-binding domain-containing protein</fullName>
    </submittedName>
</protein>
<keyword evidence="3" id="KW-0274">FAD</keyword>